<proteinExistence type="predicted"/>
<accession>A0A1G7QC64</accession>
<name>A0A1G7QC64_9RHOB</name>
<dbReference type="InterPro" id="IPR001296">
    <property type="entry name" value="Glyco_trans_1"/>
</dbReference>
<dbReference type="EMBL" id="FNBL01000009">
    <property type="protein sequence ID" value="SDF96116.1"/>
    <property type="molecule type" value="Genomic_DNA"/>
</dbReference>
<gene>
    <name evidence="3" type="ORF">SAMN04488117_10987</name>
</gene>
<evidence type="ECO:0000313" key="3">
    <source>
        <dbReference type="EMBL" id="SDF96116.1"/>
    </source>
</evidence>
<reference evidence="3 4" key="1">
    <citation type="submission" date="2016-10" db="EMBL/GenBank/DDBJ databases">
        <authorList>
            <person name="de Groot N.N."/>
        </authorList>
    </citation>
    <scope>NUCLEOTIDE SEQUENCE [LARGE SCALE GENOMIC DNA]</scope>
    <source>
        <strain evidence="3 4">DSM 27375</strain>
    </source>
</reference>
<organism evidence="3 4">
    <name type="scientific">Celeribacter baekdonensis</name>
    <dbReference type="NCBI Taxonomy" id="875171"/>
    <lineage>
        <taxon>Bacteria</taxon>
        <taxon>Pseudomonadati</taxon>
        <taxon>Pseudomonadota</taxon>
        <taxon>Alphaproteobacteria</taxon>
        <taxon>Rhodobacterales</taxon>
        <taxon>Roseobacteraceae</taxon>
        <taxon>Celeribacter</taxon>
    </lineage>
</organism>
<protein>
    <submittedName>
        <fullName evidence="3">Glycosyltransferase involved in cell wall bisynthesis</fullName>
    </submittedName>
</protein>
<dbReference type="AlphaFoldDB" id="A0A1G7QC64"/>
<dbReference type="SUPFAM" id="SSF53756">
    <property type="entry name" value="UDP-Glycosyltransferase/glycogen phosphorylase"/>
    <property type="match status" value="1"/>
</dbReference>
<evidence type="ECO:0000313" key="4">
    <source>
        <dbReference type="Proteomes" id="UP000182284"/>
    </source>
</evidence>
<evidence type="ECO:0000259" key="1">
    <source>
        <dbReference type="Pfam" id="PF00534"/>
    </source>
</evidence>
<dbReference type="Gene3D" id="3.40.50.2000">
    <property type="entry name" value="Glycogen Phosphorylase B"/>
    <property type="match status" value="2"/>
</dbReference>
<dbReference type="PANTHER" id="PTHR12526">
    <property type="entry name" value="GLYCOSYLTRANSFERASE"/>
    <property type="match status" value="1"/>
</dbReference>
<dbReference type="PANTHER" id="PTHR12526:SF630">
    <property type="entry name" value="GLYCOSYLTRANSFERASE"/>
    <property type="match status" value="1"/>
</dbReference>
<sequence length="353" mass="38670">MNVLFITVRADIGGGPEHLFQLLLHKPASVNTFVACPNDKPYRDRFESLVGRAHMTEVPHRAFSMRAFFDLARFIKTHKIDVVHSHGKGAGLYARLLRIVTGVRVVHTFHGLHIGDYGRAKRALYLGLERGLCRLTSTAICVSKGEAALIRDNALIADQKRIVIDNGVAVPNEITRPIWDGGPLRLLAVNRYDYQKNPDLLVDIAAKLKPSIPFHLDVIGTGDRIDDIRATIHTAGLDDCVTIHGGVSTPRDYFRAAHVFVSTSRWEGMPLAVLEAMSEGLCVIATNVVGNNDVLRHGENGLLFETVDQAATQLIDLTPALCATLSQQARADALDHYSAEVMAQKTYAVLTGA</sequence>
<dbReference type="OrthoDB" id="9790710at2"/>
<dbReference type="Pfam" id="PF13439">
    <property type="entry name" value="Glyco_transf_4"/>
    <property type="match status" value="1"/>
</dbReference>
<dbReference type="GO" id="GO:0016757">
    <property type="term" value="F:glycosyltransferase activity"/>
    <property type="evidence" value="ECO:0007669"/>
    <property type="project" value="UniProtKB-ARBA"/>
</dbReference>
<feature type="domain" description="Glycosyl transferase family 1" evidence="1">
    <location>
        <begin position="180"/>
        <end position="310"/>
    </location>
</feature>
<dbReference type="Pfam" id="PF00534">
    <property type="entry name" value="Glycos_transf_1"/>
    <property type="match status" value="1"/>
</dbReference>
<dbReference type="RefSeq" id="WP_074646119.1">
    <property type="nucleotide sequence ID" value="NZ_FNBL01000009.1"/>
</dbReference>
<evidence type="ECO:0000259" key="2">
    <source>
        <dbReference type="Pfam" id="PF13439"/>
    </source>
</evidence>
<dbReference type="Proteomes" id="UP000182284">
    <property type="component" value="Unassembled WGS sequence"/>
</dbReference>
<dbReference type="InterPro" id="IPR028098">
    <property type="entry name" value="Glyco_trans_4-like_N"/>
</dbReference>
<feature type="domain" description="Glycosyltransferase subfamily 4-like N-terminal" evidence="2">
    <location>
        <begin position="13"/>
        <end position="168"/>
    </location>
</feature>
<keyword evidence="3" id="KW-0808">Transferase</keyword>